<feature type="compositionally biased region" description="Basic residues" evidence="1">
    <location>
        <begin position="24"/>
        <end position="34"/>
    </location>
</feature>
<accession>A0AAJ6ZU13</accession>
<name>A0AAJ6ZU13_PAPXU</name>
<sequence>MLKRTFHDLIEIKKKVAKLEKSKAGKGAKKRRRIIVNSSSSEEEPSDTQSKSLERKDAPMPVVSSVEKPAAKGQSPATKGQSPAAKGHSSSRLKSRRKRSSAKASRGGHKDAKALTGFGKVCNRQSQHRIPPVELTGLAPRKEKKSDQ</sequence>
<feature type="region of interest" description="Disordered" evidence="1">
    <location>
        <begin position="18"/>
        <end position="148"/>
    </location>
</feature>
<reference evidence="2" key="1">
    <citation type="submission" date="2025-08" db="UniProtKB">
        <authorList>
            <consortium name="RefSeq"/>
        </authorList>
    </citation>
    <scope>IDENTIFICATION</scope>
</reference>
<proteinExistence type="predicted"/>
<feature type="compositionally biased region" description="Basic residues" evidence="1">
    <location>
        <begin position="89"/>
        <end position="101"/>
    </location>
</feature>
<protein>
    <submittedName>
        <fullName evidence="2">Uncharacterized protein LOC106126232 isoform X2</fullName>
    </submittedName>
</protein>
<organism evidence="2">
    <name type="scientific">Papilio xuthus</name>
    <name type="common">Asian swallowtail butterfly</name>
    <dbReference type="NCBI Taxonomy" id="66420"/>
    <lineage>
        <taxon>Eukaryota</taxon>
        <taxon>Metazoa</taxon>
        <taxon>Ecdysozoa</taxon>
        <taxon>Arthropoda</taxon>
        <taxon>Hexapoda</taxon>
        <taxon>Insecta</taxon>
        <taxon>Pterygota</taxon>
        <taxon>Neoptera</taxon>
        <taxon>Endopterygota</taxon>
        <taxon>Lepidoptera</taxon>
        <taxon>Glossata</taxon>
        <taxon>Ditrysia</taxon>
        <taxon>Papilionoidea</taxon>
        <taxon>Papilionidae</taxon>
        <taxon>Papilioninae</taxon>
        <taxon>Papilio</taxon>
    </lineage>
</organism>
<dbReference type="GeneID" id="106126232"/>
<evidence type="ECO:0000256" key="1">
    <source>
        <dbReference type="SAM" id="MobiDB-lite"/>
    </source>
</evidence>
<dbReference type="RefSeq" id="XP_013179188.1">
    <property type="nucleotide sequence ID" value="XM_013323734.1"/>
</dbReference>
<dbReference type="AlphaFoldDB" id="A0AAJ6ZU13"/>
<dbReference type="Proteomes" id="UP000694872">
    <property type="component" value="Unplaced"/>
</dbReference>
<evidence type="ECO:0000313" key="2">
    <source>
        <dbReference type="RefSeq" id="XP_013179188.1"/>
    </source>
</evidence>
<gene>
    <name evidence="2" type="primary">LOC106126232</name>
</gene>